<keyword evidence="3" id="KW-1185">Reference proteome</keyword>
<dbReference type="AlphaFoldDB" id="A0A5B7FXV6"/>
<protein>
    <submittedName>
        <fullName evidence="2">Piwi-like protein 1</fullName>
    </submittedName>
</protein>
<evidence type="ECO:0000313" key="2">
    <source>
        <dbReference type="EMBL" id="MPC49738.1"/>
    </source>
</evidence>
<gene>
    <name evidence="2" type="primary">Piwil1</name>
    <name evidence="2" type="ORF">E2C01_043550</name>
</gene>
<dbReference type="Gene3D" id="3.40.50.2300">
    <property type="match status" value="1"/>
</dbReference>
<dbReference type="OrthoDB" id="445936at2759"/>
<dbReference type="EMBL" id="VSRR010009068">
    <property type="protein sequence ID" value="MPC49738.1"/>
    <property type="molecule type" value="Genomic_DNA"/>
</dbReference>
<organism evidence="2 3">
    <name type="scientific">Portunus trituberculatus</name>
    <name type="common">Swimming crab</name>
    <name type="synonym">Neptunus trituberculatus</name>
    <dbReference type="NCBI Taxonomy" id="210409"/>
    <lineage>
        <taxon>Eukaryota</taxon>
        <taxon>Metazoa</taxon>
        <taxon>Ecdysozoa</taxon>
        <taxon>Arthropoda</taxon>
        <taxon>Crustacea</taxon>
        <taxon>Multicrustacea</taxon>
        <taxon>Malacostraca</taxon>
        <taxon>Eumalacostraca</taxon>
        <taxon>Eucarida</taxon>
        <taxon>Decapoda</taxon>
        <taxon>Pleocyemata</taxon>
        <taxon>Brachyura</taxon>
        <taxon>Eubrachyura</taxon>
        <taxon>Portunoidea</taxon>
        <taxon>Portunidae</taxon>
        <taxon>Portuninae</taxon>
        <taxon>Portunus</taxon>
    </lineage>
</organism>
<reference evidence="2 3" key="1">
    <citation type="submission" date="2019-05" db="EMBL/GenBank/DDBJ databases">
        <title>Another draft genome of Portunus trituberculatus and its Hox gene families provides insights of decapod evolution.</title>
        <authorList>
            <person name="Jeong J.-H."/>
            <person name="Song I."/>
            <person name="Kim S."/>
            <person name="Choi T."/>
            <person name="Kim D."/>
            <person name="Ryu S."/>
            <person name="Kim W."/>
        </authorList>
    </citation>
    <scope>NUCLEOTIDE SEQUENCE [LARGE SCALE GENOMIC DNA]</scope>
    <source>
        <tissue evidence="2">Muscle</tissue>
    </source>
</reference>
<accession>A0A5B7FXV6</accession>
<feature type="region of interest" description="Disordered" evidence="1">
    <location>
        <begin position="1"/>
        <end position="33"/>
    </location>
</feature>
<evidence type="ECO:0000256" key="1">
    <source>
        <dbReference type="SAM" id="MobiDB-lite"/>
    </source>
</evidence>
<dbReference type="InterPro" id="IPR012337">
    <property type="entry name" value="RNaseH-like_sf"/>
</dbReference>
<dbReference type="Proteomes" id="UP000324222">
    <property type="component" value="Unassembled WGS sequence"/>
</dbReference>
<comment type="caution">
    <text evidence="2">The sequence shown here is derived from an EMBL/GenBank/DDBJ whole genome shotgun (WGS) entry which is preliminary data.</text>
</comment>
<evidence type="ECO:0000313" key="3">
    <source>
        <dbReference type="Proteomes" id="UP000324222"/>
    </source>
</evidence>
<name>A0A5B7FXV6_PORTR</name>
<proteinExistence type="predicted"/>
<sequence>MASAAVRLPSLNMPPKHPAVSPSVATKTRKSYSRKNEEAHKILADWGLSLQDNSLPFEGHICAPETIIFGSQEVAGSQLADWGRESSREKVIMPVDLMPRRWLVIFSPRDQECARNFCNMMRTVGRSIGIQVGEPLMVQLHDDRTESYVVTLKQQYHSQLYNHFQKE</sequence>
<dbReference type="SUPFAM" id="SSF53098">
    <property type="entry name" value="Ribonuclease H-like"/>
    <property type="match status" value="1"/>
</dbReference>